<proteinExistence type="predicted"/>
<keyword evidence="1" id="KW-1133">Transmembrane helix</keyword>
<dbReference type="EMBL" id="BPEU01000013">
    <property type="protein sequence ID" value="GIU41028.1"/>
    <property type="molecule type" value="Genomic_DNA"/>
</dbReference>
<sequence>MKIDCSKEANFGDLLALLMTLIMLSLFVGILYLATIQTFASGFIAGILTLRWKSWVYVPLNNILERLWPSNLDNEKEQ</sequence>
<keyword evidence="1" id="KW-0812">Transmembrane</keyword>
<dbReference type="RefSeq" id="WP_220756925.1">
    <property type="nucleotide sequence ID" value="NZ_BPEU01000013.1"/>
</dbReference>
<dbReference type="Proteomes" id="UP000773469">
    <property type="component" value="Unassembled WGS sequence"/>
</dbReference>
<evidence type="ECO:0000313" key="2">
    <source>
        <dbReference type="EMBL" id="GIU41028.1"/>
    </source>
</evidence>
<protein>
    <submittedName>
        <fullName evidence="2">Uncharacterized protein</fullName>
    </submittedName>
</protein>
<evidence type="ECO:0000313" key="3">
    <source>
        <dbReference type="Proteomes" id="UP000773469"/>
    </source>
</evidence>
<name>A0ABQ4P0K7_SHECO</name>
<keyword evidence="1" id="KW-0472">Membrane</keyword>
<reference evidence="2 3" key="1">
    <citation type="submission" date="2021-05" db="EMBL/GenBank/DDBJ databases">
        <title>Molecular characterization for Shewanella algae harboring chromosomal blaOXA-55-like strains isolated from clinical and environment sample.</title>
        <authorList>
            <person name="Ohama Y."/>
            <person name="Aoki K."/>
            <person name="Harada S."/>
            <person name="Moriya K."/>
            <person name="Ishii Y."/>
            <person name="Tateda K."/>
        </authorList>
    </citation>
    <scope>NUCLEOTIDE SEQUENCE [LARGE SCALE GENOMIC DNA]</scope>
    <source>
        <strain evidence="2 3">MBTL60-118</strain>
    </source>
</reference>
<keyword evidence="3" id="KW-1185">Reference proteome</keyword>
<organism evidence="2 3">
    <name type="scientific">Shewanella colwelliana</name>
    <name type="common">Alteromonas colwelliana</name>
    <dbReference type="NCBI Taxonomy" id="23"/>
    <lineage>
        <taxon>Bacteria</taxon>
        <taxon>Pseudomonadati</taxon>
        <taxon>Pseudomonadota</taxon>
        <taxon>Gammaproteobacteria</taxon>
        <taxon>Alteromonadales</taxon>
        <taxon>Shewanellaceae</taxon>
        <taxon>Shewanella</taxon>
    </lineage>
</organism>
<comment type="caution">
    <text evidence="2">The sequence shown here is derived from an EMBL/GenBank/DDBJ whole genome shotgun (WGS) entry which is preliminary data.</text>
</comment>
<gene>
    <name evidence="2" type="ORF">TUM3794_20460</name>
</gene>
<evidence type="ECO:0000256" key="1">
    <source>
        <dbReference type="SAM" id="Phobius"/>
    </source>
</evidence>
<accession>A0ABQ4P0K7</accession>
<feature type="transmembrane region" description="Helical" evidence="1">
    <location>
        <begin position="12"/>
        <end position="33"/>
    </location>
</feature>